<dbReference type="InterPro" id="IPR036909">
    <property type="entry name" value="Cyt_c-like_dom_sf"/>
</dbReference>
<organism evidence="2 3">
    <name type="scientific">Motiliproteus coralliicola</name>
    <dbReference type="NCBI Taxonomy" id="2283196"/>
    <lineage>
        <taxon>Bacteria</taxon>
        <taxon>Pseudomonadati</taxon>
        <taxon>Pseudomonadota</taxon>
        <taxon>Gammaproteobacteria</taxon>
        <taxon>Oceanospirillales</taxon>
        <taxon>Oceanospirillaceae</taxon>
        <taxon>Motiliproteus</taxon>
    </lineage>
</organism>
<dbReference type="OrthoDB" id="9812926at2"/>
<dbReference type="Pfam" id="PF13620">
    <property type="entry name" value="CarboxypepD_reg"/>
    <property type="match status" value="1"/>
</dbReference>
<dbReference type="PANTHER" id="PTHR40274:SF3">
    <property type="entry name" value="VIRGINIAMYCIN B LYASE"/>
    <property type="match status" value="1"/>
</dbReference>
<dbReference type="GO" id="GO:0020037">
    <property type="term" value="F:heme binding"/>
    <property type="evidence" value="ECO:0007669"/>
    <property type="project" value="InterPro"/>
</dbReference>
<dbReference type="InterPro" id="IPR015943">
    <property type="entry name" value="WD40/YVTN_repeat-like_dom_sf"/>
</dbReference>
<dbReference type="AlphaFoldDB" id="A0A369WSK0"/>
<dbReference type="Proteomes" id="UP000253769">
    <property type="component" value="Unassembled WGS sequence"/>
</dbReference>
<protein>
    <recommendedName>
        <fullName evidence="4">Lyase</fullName>
    </recommendedName>
</protein>
<dbReference type="Gene3D" id="2.130.10.10">
    <property type="entry name" value="YVTN repeat-like/Quinoprotein amine dehydrogenase"/>
    <property type="match status" value="2"/>
</dbReference>
<sequence>MLLKSSYKILAIAAGLLVAQQSHSATLSGRVVTTEQTALAGAIVTLWNEAKNQKLSTYTDAQGRYQLETDFTGKVTLRGRSPYYRDTNLDLELTDTTVLKQHLLLEKLTDEKEISDSLPASAHVAKLEFDGEGRSAFITQCNYCHQQGNMLTRNPRTEEAWSDTVRRMEGYFALLTYEEHNQVVKALHEGFDGSPIKVKQTQDYSPELAQATVHEWHVAGPLSFVHDAVVGQNGNLYGLDEGTDIVWELDRETDEITPHKIPGGEGKDRGGRFSGFQLPIGIFSGYHGPHSAAQIEDGRMYVTNALSGTIGEFNPETAEWIVHDIPEGFLWRKGLYPHTIRADKDNNVWFTVLASNMVLKMDTTTGEFTEVDLPSNGALRWATDVFAGLTFKIGELFPEANSALFLSHHKWLNQGRDIYNWPYGIDINPVDGGIWYGKLLANKIGHIDPDTLEVTEYDTPFKGPRRLRFGKDGILWIPSFDEGMLMAFDTKTKTYENIALPVMSENEYEVPYALNVHEHTGDVWIAANNSDRVLRYIPSEKRFISYPMPSRVVWFRDFEFTKDGQVCTSNSNLPAYAHEDGVPAFFCIDPEGVGKLHNDGHFAAN</sequence>
<dbReference type="SUPFAM" id="SSF49464">
    <property type="entry name" value="Carboxypeptidase regulatory domain-like"/>
    <property type="match status" value="1"/>
</dbReference>
<reference evidence="2 3" key="1">
    <citation type="submission" date="2018-07" db="EMBL/GenBank/DDBJ databases">
        <title>Motiliproteus coralliicola sp. nov., a bacterium isolated from Coral.</title>
        <authorList>
            <person name="Wang G."/>
        </authorList>
    </citation>
    <scope>NUCLEOTIDE SEQUENCE [LARGE SCALE GENOMIC DNA]</scope>
    <source>
        <strain evidence="2 3">C34</strain>
    </source>
</reference>
<evidence type="ECO:0008006" key="4">
    <source>
        <dbReference type="Google" id="ProtNLM"/>
    </source>
</evidence>
<comment type="caution">
    <text evidence="2">The sequence shown here is derived from an EMBL/GenBank/DDBJ whole genome shotgun (WGS) entry which is preliminary data.</text>
</comment>
<dbReference type="SUPFAM" id="SSF63829">
    <property type="entry name" value="Calcium-dependent phosphotriesterase"/>
    <property type="match status" value="1"/>
</dbReference>
<dbReference type="InterPro" id="IPR051344">
    <property type="entry name" value="Vgb"/>
</dbReference>
<keyword evidence="1" id="KW-0732">Signal</keyword>
<feature type="chain" id="PRO_5016770108" description="Lyase" evidence="1">
    <location>
        <begin position="25"/>
        <end position="605"/>
    </location>
</feature>
<keyword evidence="3" id="KW-1185">Reference proteome</keyword>
<proteinExistence type="predicted"/>
<accession>A0A369WSK0</accession>
<dbReference type="Gene3D" id="1.10.760.10">
    <property type="entry name" value="Cytochrome c-like domain"/>
    <property type="match status" value="1"/>
</dbReference>
<evidence type="ECO:0000313" key="2">
    <source>
        <dbReference type="EMBL" id="RDE24662.1"/>
    </source>
</evidence>
<dbReference type="EMBL" id="QQOH01000001">
    <property type="protein sequence ID" value="RDE24662.1"/>
    <property type="molecule type" value="Genomic_DNA"/>
</dbReference>
<name>A0A369WSK0_9GAMM</name>
<dbReference type="RefSeq" id="WP_114694248.1">
    <property type="nucleotide sequence ID" value="NZ_QQOH01000001.1"/>
</dbReference>
<dbReference type="GO" id="GO:0009055">
    <property type="term" value="F:electron transfer activity"/>
    <property type="evidence" value="ECO:0007669"/>
    <property type="project" value="InterPro"/>
</dbReference>
<feature type="signal peptide" evidence="1">
    <location>
        <begin position="1"/>
        <end position="24"/>
    </location>
</feature>
<evidence type="ECO:0000256" key="1">
    <source>
        <dbReference type="SAM" id="SignalP"/>
    </source>
</evidence>
<dbReference type="PANTHER" id="PTHR40274">
    <property type="entry name" value="VIRGINIAMYCIN B LYASE"/>
    <property type="match status" value="1"/>
</dbReference>
<gene>
    <name evidence="2" type="ORF">DV711_03475</name>
</gene>
<dbReference type="InterPro" id="IPR008969">
    <property type="entry name" value="CarboxyPept-like_regulatory"/>
</dbReference>
<evidence type="ECO:0000313" key="3">
    <source>
        <dbReference type="Proteomes" id="UP000253769"/>
    </source>
</evidence>